<feature type="transmembrane region" description="Helical" evidence="1">
    <location>
        <begin position="21"/>
        <end position="42"/>
    </location>
</feature>
<dbReference type="EMBL" id="CP056775">
    <property type="protein sequence ID" value="QRR01885.1"/>
    <property type="molecule type" value="Genomic_DNA"/>
</dbReference>
<proteinExistence type="predicted"/>
<keyword evidence="1" id="KW-0812">Transmembrane</keyword>
<gene>
    <name evidence="3" type="ORF">HWI92_13690</name>
</gene>
<name>A0ABX7I7W7_9BACT</name>
<sequence>METPRNEFLWRKARKRASFKMHLVTYAVVNGGLWLIFLLTTYPFTSDHIVPWPIFPMLGWGIGLATHGLSAYGRMDENTLAQKEYEKLLRQQA</sequence>
<feature type="domain" description="2TM" evidence="2">
    <location>
        <begin position="12"/>
        <end position="86"/>
    </location>
</feature>
<accession>A0ABX7I7W7</accession>
<feature type="transmembrane region" description="Helical" evidence="1">
    <location>
        <begin position="54"/>
        <end position="73"/>
    </location>
</feature>
<evidence type="ECO:0000313" key="3">
    <source>
        <dbReference type="EMBL" id="QRR01885.1"/>
    </source>
</evidence>
<evidence type="ECO:0000313" key="4">
    <source>
        <dbReference type="Proteomes" id="UP000612680"/>
    </source>
</evidence>
<evidence type="ECO:0000256" key="1">
    <source>
        <dbReference type="SAM" id="Phobius"/>
    </source>
</evidence>
<organism evidence="3 4">
    <name type="scientific">Dyadobacter sandarakinus</name>
    <dbReference type="NCBI Taxonomy" id="2747268"/>
    <lineage>
        <taxon>Bacteria</taxon>
        <taxon>Pseudomonadati</taxon>
        <taxon>Bacteroidota</taxon>
        <taxon>Cytophagia</taxon>
        <taxon>Cytophagales</taxon>
        <taxon>Spirosomataceae</taxon>
        <taxon>Dyadobacter</taxon>
    </lineage>
</organism>
<dbReference type="Proteomes" id="UP000612680">
    <property type="component" value="Chromosome"/>
</dbReference>
<dbReference type="Pfam" id="PF13239">
    <property type="entry name" value="2TM"/>
    <property type="match status" value="1"/>
</dbReference>
<keyword evidence="4" id="KW-1185">Reference proteome</keyword>
<keyword evidence="1" id="KW-1133">Transmembrane helix</keyword>
<dbReference type="RefSeq" id="WP_204656001.1">
    <property type="nucleotide sequence ID" value="NZ_CP056775.1"/>
</dbReference>
<evidence type="ECO:0000259" key="2">
    <source>
        <dbReference type="Pfam" id="PF13239"/>
    </source>
</evidence>
<dbReference type="InterPro" id="IPR025698">
    <property type="entry name" value="2TM_dom"/>
</dbReference>
<reference evidence="3 4" key="1">
    <citation type="submission" date="2020-06" db="EMBL/GenBank/DDBJ databases">
        <title>Dyadobacter sandarakinus sp. nov., isolated from the soil of the Arctic Yellow River Station.</title>
        <authorList>
            <person name="Zhang Y."/>
            <person name="Peng F."/>
        </authorList>
    </citation>
    <scope>NUCLEOTIDE SEQUENCE [LARGE SCALE GENOMIC DNA]</scope>
    <source>
        <strain evidence="3 4">Q3-56</strain>
    </source>
</reference>
<keyword evidence="1" id="KW-0472">Membrane</keyword>
<protein>
    <submittedName>
        <fullName evidence="3">2TM domain-containing protein</fullName>
    </submittedName>
</protein>